<dbReference type="PRINTS" id="PR00059">
    <property type="entry name" value="RIBOSOMALL6"/>
</dbReference>
<sequence length="177" mass="19275">MSRLGKKPLVIPEKTEVSFSGGVVSVRGPLGVITRDVRPEVGVVVADGKVTLSLLKNNLEGRALWGTYASHIKNMITGVNKGFEKKLIIEGIGYKAEVKGNEIILNIGFSHPVKIKIPEGVKVVSEKGNMTFSGINKETVSSFAATVRSQKEPEPYKGKGIRYDKEVIRRKQGKKTA</sequence>
<evidence type="ECO:0000256" key="4">
    <source>
        <dbReference type="NCBIfam" id="TIGR03654"/>
    </source>
</evidence>
<evidence type="ECO:0000256" key="6">
    <source>
        <dbReference type="RuleBase" id="RU003870"/>
    </source>
</evidence>
<proteinExistence type="inferred from homology"/>
<evidence type="ECO:0000256" key="2">
    <source>
        <dbReference type="ARBA" id="ARBA00023274"/>
    </source>
</evidence>
<dbReference type="AlphaFoldDB" id="A0A1G2MSH5"/>
<keyword evidence="6" id="KW-0694">RNA-binding</keyword>
<protein>
    <recommendedName>
        <fullName evidence="3 4">50S ribosomal protein L6</fullName>
    </recommendedName>
</protein>
<dbReference type="InterPro" id="IPR000702">
    <property type="entry name" value="Ribosomal_uL6-like"/>
</dbReference>
<evidence type="ECO:0000313" key="8">
    <source>
        <dbReference type="EMBL" id="OHA26828.1"/>
    </source>
</evidence>
<keyword evidence="1 5" id="KW-0689">Ribosomal protein</keyword>
<dbReference type="Proteomes" id="UP000177943">
    <property type="component" value="Unassembled WGS sequence"/>
</dbReference>
<dbReference type="GO" id="GO:0002181">
    <property type="term" value="P:cytoplasmic translation"/>
    <property type="evidence" value="ECO:0007669"/>
    <property type="project" value="TreeGrafter"/>
</dbReference>
<dbReference type="PROSITE" id="PS00525">
    <property type="entry name" value="RIBOSOMAL_L6_1"/>
    <property type="match status" value="1"/>
</dbReference>
<dbReference type="PANTHER" id="PTHR11655">
    <property type="entry name" value="60S/50S RIBOSOMAL PROTEIN L6/L9"/>
    <property type="match status" value="1"/>
</dbReference>
<evidence type="ECO:0000313" key="9">
    <source>
        <dbReference type="Proteomes" id="UP000177943"/>
    </source>
</evidence>
<dbReference type="InterPro" id="IPR019906">
    <property type="entry name" value="Ribosomal_uL6_bac-type"/>
</dbReference>
<dbReference type="GO" id="GO:0022625">
    <property type="term" value="C:cytosolic large ribosomal subunit"/>
    <property type="evidence" value="ECO:0007669"/>
    <property type="project" value="UniProtKB-UniRule"/>
</dbReference>
<evidence type="ECO:0000256" key="5">
    <source>
        <dbReference type="RuleBase" id="RU003869"/>
    </source>
</evidence>
<dbReference type="EMBL" id="MHRP01000026">
    <property type="protein sequence ID" value="OHA26828.1"/>
    <property type="molecule type" value="Genomic_DNA"/>
</dbReference>
<dbReference type="GO" id="GO:0019843">
    <property type="term" value="F:rRNA binding"/>
    <property type="evidence" value="ECO:0007669"/>
    <property type="project" value="UniProtKB-UniRule"/>
</dbReference>
<feature type="domain" description="Large ribosomal subunit protein uL6 alpha-beta" evidence="7">
    <location>
        <begin position="11"/>
        <end position="82"/>
    </location>
</feature>
<dbReference type="NCBIfam" id="TIGR03654">
    <property type="entry name" value="L6_bact"/>
    <property type="match status" value="1"/>
</dbReference>
<comment type="caution">
    <text evidence="8">The sequence shown here is derived from an EMBL/GenBank/DDBJ whole genome shotgun (WGS) entry which is preliminary data.</text>
</comment>
<accession>A0A1G2MSH5</accession>
<feature type="domain" description="Large ribosomal subunit protein uL6 alpha-beta" evidence="7">
    <location>
        <begin position="91"/>
        <end position="163"/>
    </location>
</feature>
<evidence type="ECO:0000259" key="7">
    <source>
        <dbReference type="Pfam" id="PF00347"/>
    </source>
</evidence>
<dbReference type="InterPro" id="IPR036789">
    <property type="entry name" value="Ribosomal_uL6-like_a/b-dom_sf"/>
</dbReference>
<dbReference type="InterPro" id="IPR002358">
    <property type="entry name" value="Ribosomal_uL6_CS"/>
</dbReference>
<evidence type="ECO:0000256" key="1">
    <source>
        <dbReference type="ARBA" id="ARBA00022980"/>
    </source>
</evidence>
<dbReference type="GO" id="GO:0003735">
    <property type="term" value="F:structural constituent of ribosome"/>
    <property type="evidence" value="ECO:0007669"/>
    <property type="project" value="UniProtKB-UniRule"/>
</dbReference>
<comment type="similarity">
    <text evidence="5">Belongs to the universal ribosomal protein uL6 family.</text>
</comment>
<dbReference type="Gene3D" id="3.90.930.12">
    <property type="entry name" value="Ribosomal protein L6, alpha-beta domain"/>
    <property type="match status" value="2"/>
</dbReference>
<organism evidence="8 9">
    <name type="scientific">Candidatus Taylorbacteria bacterium RIFCSPHIGHO2_02_FULL_45_35</name>
    <dbReference type="NCBI Taxonomy" id="1802311"/>
    <lineage>
        <taxon>Bacteria</taxon>
        <taxon>Candidatus Tayloriibacteriota</taxon>
    </lineage>
</organism>
<dbReference type="PIRSF" id="PIRSF002162">
    <property type="entry name" value="Ribosomal_L6"/>
    <property type="match status" value="1"/>
</dbReference>
<reference evidence="8 9" key="1">
    <citation type="journal article" date="2016" name="Nat. Commun.">
        <title>Thousands of microbial genomes shed light on interconnected biogeochemical processes in an aquifer system.</title>
        <authorList>
            <person name="Anantharaman K."/>
            <person name="Brown C.T."/>
            <person name="Hug L.A."/>
            <person name="Sharon I."/>
            <person name="Castelle C.J."/>
            <person name="Probst A.J."/>
            <person name="Thomas B.C."/>
            <person name="Singh A."/>
            <person name="Wilkins M.J."/>
            <person name="Karaoz U."/>
            <person name="Brodie E.L."/>
            <person name="Williams K.H."/>
            <person name="Hubbard S.S."/>
            <person name="Banfield J.F."/>
        </authorList>
    </citation>
    <scope>NUCLEOTIDE SEQUENCE [LARGE SCALE GENOMIC DNA]</scope>
</reference>
<gene>
    <name evidence="8" type="ORF">A3D56_02775</name>
</gene>
<dbReference type="Pfam" id="PF00347">
    <property type="entry name" value="Ribosomal_L6"/>
    <property type="match status" value="2"/>
</dbReference>
<keyword evidence="6" id="KW-0699">rRNA-binding</keyword>
<name>A0A1G2MSH5_9BACT</name>
<keyword evidence="2 5" id="KW-0687">Ribonucleoprotein</keyword>
<evidence type="ECO:0000256" key="3">
    <source>
        <dbReference type="ARBA" id="ARBA00035454"/>
    </source>
</evidence>
<dbReference type="InterPro" id="IPR020040">
    <property type="entry name" value="Ribosomal_uL6_a/b-dom"/>
</dbReference>
<dbReference type="SUPFAM" id="SSF56053">
    <property type="entry name" value="Ribosomal protein L6"/>
    <property type="match status" value="2"/>
</dbReference>
<dbReference type="PANTHER" id="PTHR11655:SF14">
    <property type="entry name" value="LARGE RIBOSOMAL SUBUNIT PROTEIN UL6M"/>
    <property type="match status" value="1"/>
</dbReference>
<comment type="function">
    <text evidence="6">This protein binds to the 23S rRNA, and is important in its secondary structure. It is located near the subunit interface in the base of the L7/L12 stalk, and near the tRNA binding site of the peptidyltransferase center.</text>
</comment>